<evidence type="ECO:0000313" key="2">
    <source>
        <dbReference type="EMBL" id="RDH28806.1"/>
    </source>
</evidence>
<feature type="region of interest" description="Disordered" evidence="1">
    <location>
        <begin position="19"/>
        <end position="91"/>
    </location>
</feature>
<feature type="compositionally biased region" description="Polar residues" evidence="1">
    <location>
        <begin position="81"/>
        <end position="91"/>
    </location>
</feature>
<dbReference type="EMBL" id="KZ852073">
    <property type="protein sequence ID" value="RDH28806.1"/>
    <property type="molecule type" value="Genomic_DNA"/>
</dbReference>
<name>A0A3F3PR62_9EURO</name>
<sequence>MCYFCGSVIFYNSQRALFTTSGPRQSTTPSIDQCKQRARRTVREGTSGREESSSMPYTGGGQEGKKKEKRGEEYHAGSGIVRSNKQGGAGH</sequence>
<dbReference type="AlphaFoldDB" id="A0A3F3PR62"/>
<dbReference type="RefSeq" id="XP_026621828.1">
    <property type="nucleotide sequence ID" value="XM_026776907.1"/>
</dbReference>
<reference evidence="2 3" key="1">
    <citation type="submission" date="2018-07" db="EMBL/GenBank/DDBJ databases">
        <title>The genomes of Aspergillus section Nigri reveals drivers in fungal speciation.</title>
        <authorList>
            <consortium name="DOE Joint Genome Institute"/>
            <person name="Vesth T.C."/>
            <person name="Nybo J."/>
            <person name="Theobald S."/>
            <person name="Brandl J."/>
            <person name="Frisvad J.C."/>
            <person name="Nielsen K.F."/>
            <person name="Lyhne E.K."/>
            <person name="Kogle M.E."/>
            <person name="Kuo A."/>
            <person name="Riley R."/>
            <person name="Clum A."/>
            <person name="Nolan M."/>
            <person name="Lipzen A."/>
            <person name="Salamov A."/>
            <person name="Henrissat B."/>
            <person name="Wiebenga A."/>
            <person name="De vries R.P."/>
            <person name="Grigoriev I.V."/>
            <person name="Mortensen U.H."/>
            <person name="Andersen M.R."/>
            <person name="Baker S.E."/>
        </authorList>
    </citation>
    <scope>NUCLEOTIDE SEQUENCE [LARGE SCALE GENOMIC DNA]</scope>
    <source>
        <strain evidence="2 3">CBS 139.54b</strain>
    </source>
</reference>
<feature type="compositionally biased region" description="Basic and acidic residues" evidence="1">
    <location>
        <begin position="41"/>
        <end position="52"/>
    </location>
</feature>
<gene>
    <name evidence="2" type="ORF">BDQ94DRAFT_95207</name>
</gene>
<feature type="compositionally biased region" description="Polar residues" evidence="1">
    <location>
        <begin position="19"/>
        <end position="33"/>
    </location>
</feature>
<proteinExistence type="predicted"/>
<evidence type="ECO:0000313" key="3">
    <source>
        <dbReference type="Proteomes" id="UP000253729"/>
    </source>
</evidence>
<feature type="compositionally biased region" description="Basic and acidic residues" evidence="1">
    <location>
        <begin position="63"/>
        <end position="75"/>
    </location>
</feature>
<evidence type="ECO:0000256" key="1">
    <source>
        <dbReference type="SAM" id="MobiDB-lite"/>
    </source>
</evidence>
<dbReference type="GeneID" id="38145263"/>
<dbReference type="Proteomes" id="UP000253729">
    <property type="component" value="Unassembled WGS sequence"/>
</dbReference>
<accession>A0A3F3PR62</accession>
<organism evidence="2 3">
    <name type="scientific">Aspergillus welwitschiae</name>
    <dbReference type="NCBI Taxonomy" id="1341132"/>
    <lineage>
        <taxon>Eukaryota</taxon>
        <taxon>Fungi</taxon>
        <taxon>Dikarya</taxon>
        <taxon>Ascomycota</taxon>
        <taxon>Pezizomycotina</taxon>
        <taxon>Eurotiomycetes</taxon>
        <taxon>Eurotiomycetidae</taxon>
        <taxon>Eurotiales</taxon>
        <taxon>Aspergillaceae</taxon>
        <taxon>Aspergillus</taxon>
        <taxon>Aspergillus subgen. Circumdati</taxon>
    </lineage>
</organism>
<protein>
    <submittedName>
        <fullName evidence="2">Uncharacterized protein</fullName>
    </submittedName>
</protein>
<keyword evidence="3" id="KW-1185">Reference proteome</keyword>